<feature type="region of interest" description="Disordered" evidence="1">
    <location>
        <begin position="34"/>
        <end position="64"/>
    </location>
</feature>
<protein>
    <submittedName>
        <fullName evidence="2">Uncharacterized protein</fullName>
    </submittedName>
</protein>
<feature type="compositionally biased region" description="Basic and acidic residues" evidence="1">
    <location>
        <begin position="82"/>
        <end position="125"/>
    </location>
</feature>
<evidence type="ECO:0000313" key="2">
    <source>
        <dbReference type="EMBL" id="MED6151005.1"/>
    </source>
</evidence>
<name>A0ABU6TQB2_9FABA</name>
<dbReference type="EMBL" id="JASCZI010091691">
    <property type="protein sequence ID" value="MED6151005.1"/>
    <property type="molecule type" value="Genomic_DNA"/>
</dbReference>
<evidence type="ECO:0000256" key="1">
    <source>
        <dbReference type="SAM" id="MobiDB-lite"/>
    </source>
</evidence>
<dbReference type="Proteomes" id="UP001341840">
    <property type="component" value="Unassembled WGS sequence"/>
</dbReference>
<feature type="region of interest" description="Disordered" evidence="1">
    <location>
        <begin position="82"/>
        <end position="147"/>
    </location>
</feature>
<proteinExistence type="predicted"/>
<organism evidence="2 3">
    <name type="scientific">Stylosanthes scabra</name>
    <dbReference type="NCBI Taxonomy" id="79078"/>
    <lineage>
        <taxon>Eukaryota</taxon>
        <taxon>Viridiplantae</taxon>
        <taxon>Streptophyta</taxon>
        <taxon>Embryophyta</taxon>
        <taxon>Tracheophyta</taxon>
        <taxon>Spermatophyta</taxon>
        <taxon>Magnoliopsida</taxon>
        <taxon>eudicotyledons</taxon>
        <taxon>Gunneridae</taxon>
        <taxon>Pentapetalae</taxon>
        <taxon>rosids</taxon>
        <taxon>fabids</taxon>
        <taxon>Fabales</taxon>
        <taxon>Fabaceae</taxon>
        <taxon>Papilionoideae</taxon>
        <taxon>50 kb inversion clade</taxon>
        <taxon>dalbergioids sensu lato</taxon>
        <taxon>Dalbergieae</taxon>
        <taxon>Pterocarpus clade</taxon>
        <taxon>Stylosanthes</taxon>
    </lineage>
</organism>
<evidence type="ECO:0000313" key="3">
    <source>
        <dbReference type="Proteomes" id="UP001341840"/>
    </source>
</evidence>
<keyword evidence="3" id="KW-1185">Reference proteome</keyword>
<accession>A0ABU6TQB2</accession>
<reference evidence="2 3" key="1">
    <citation type="journal article" date="2023" name="Plants (Basel)">
        <title>Bridging the Gap: Combining Genomics and Transcriptomics Approaches to Understand Stylosanthes scabra, an Orphan Legume from the Brazilian Caatinga.</title>
        <authorList>
            <person name="Ferreira-Neto J.R.C."/>
            <person name="da Silva M.D."/>
            <person name="Binneck E."/>
            <person name="de Melo N.F."/>
            <person name="da Silva R.H."/>
            <person name="de Melo A.L.T.M."/>
            <person name="Pandolfi V."/>
            <person name="Bustamante F.O."/>
            <person name="Brasileiro-Vidal A.C."/>
            <person name="Benko-Iseppon A.M."/>
        </authorList>
    </citation>
    <scope>NUCLEOTIDE SEQUENCE [LARGE SCALE GENOMIC DNA]</scope>
    <source>
        <tissue evidence="2">Leaves</tissue>
    </source>
</reference>
<comment type="caution">
    <text evidence="2">The sequence shown here is derived from an EMBL/GenBank/DDBJ whole genome shotgun (WGS) entry which is preliminary data.</text>
</comment>
<gene>
    <name evidence="2" type="ORF">PIB30_078123</name>
</gene>
<sequence length="198" mass="22165">MITCSKKKAKRRLKPTGIRRNLAGEILREKIVEEGKNAPVGPTTTPECLPHNIPTRKNGHDIEDSRDLLDFVEQGLKKDKFRECTGRSSDRDDDRRTRQRVDSPDSKSVGRKDDRKDGVTRREIKMISGGLPDEGNPPSRKAAKRSRNLGLAVEVMPRALADKSPLEIAFSPEEISKTTDTLNRPLVISMDAIDVTIQ</sequence>